<evidence type="ECO:0000313" key="1">
    <source>
        <dbReference type="EMBL" id="KAK4019164.1"/>
    </source>
</evidence>
<comment type="caution">
    <text evidence="1">The sequence shown here is derived from an EMBL/GenBank/DDBJ whole genome shotgun (WGS) entry which is preliminary data.</text>
</comment>
<proteinExistence type="predicted"/>
<accession>A0ABR0A2I9</accession>
<keyword evidence="2" id="KW-1185">Reference proteome</keyword>
<evidence type="ECO:0000313" key="2">
    <source>
        <dbReference type="Proteomes" id="UP001234178"/>
    </source>
</evidence>
<gene>
    <name evidence="1" type="ORF">OUZ56_001193</name>
</gene>
<organism evidence="1 2">
    <name type="scientific">Daphnia magna</name>
    <dbReference type="NCBI Taxonomy" id="35525"/>
    <lineage>
        <taxon>Eukaryota</taxon>
        <taxon>Metazoa</taxon>
        <taxon>Ecdysozoa</taxon>
        <taxon>Arthropoda</taxon>
        <taxon>Crustacea</taxon>
        <taxon>Branchiopoda</taxon>
        <taxon>Diplostraca</taxon>
        <taxon>Cladocera</taxon>
        <taxon>Anomopoda</taxon>
        <taxon>Daphniidae</taxon>
        <taxon>Daphnia</taxon>
    </lineage>
</organism>
<dbReference type="Proteomes" id="UP001234178">
    <property type="component" value="Unassembled WGS sequence"/>
</dbReference>
<protein>
    <submittedName>
        <fullName evidence="1">Uncharacterized protein</fullName>
    </submittedName>
</protein>
<name>A0ABR0A2I9_9CRUS</name>
<reference evidence="1 2" key="1">
    <citation type="journal article" date="2023" name="Nucleic Acids Res.">
        <title>The hologenome of Daphnia magna reveals possible DNA methylation and microbiome-mediated evolution of the host genome.</title>
        <authorList>
            <person name="Chaturvedi A."/>
            <person name="Li X."/>
            <person name="Dhandapani V."/>
            <person name="Marshall H."/>
            <person name="Kissane S."/>
            <person name="Cuenca-Cambronero M."/>
            <person name="Asole G."/>
            <person name="Calvet F."/>
            <person name="Ruiz-Romero M."/>
            <person name="Marangio P."/>
            <person name="Guigo R."/>
            <person name="Rago D."/>
            <person name="Mirbahai L."/>
            <person name="Eastwood N."/>
            <person name="Colbourne J.K."/>
            <person name="Zhou J."/>
            <person name="Mallon E."/>
            <person name="Orsini L."/>
        </authorList>
    </citation>
    <scope>NUCLEOTIDE SEQUENCE [LARGE SCALE GENOMIC DNA]</scope>
    <source>
        <strain evidence="1">LRV0_1</strain>
    </source>
</reference>
<sequence>MMYERYLVDERYTYATNTVTGTTRAKKPCLEWHLTLSQFYKAILDMQRISFHLNWREIRGLDDALAQPQTSDESALEASPLTLDDTGRHWTTFGKSNEFLVVSHKTAKGRIDEMNFSRDGTLSFIIAHLMGYIYGAEGMYTWDKCIV</sequence>
<dbReference type="EMBL" id="JAOYFB010000036">
    <property type="protein sequence ID" value="KAK4019164.1"/>
    <property type="molecule type" value="Genomic_DNA"/>
</dbReference>